<comment type="similarity">
    <text evidence="3">Belongs to the protein kinase superfamily. AGC Ser/Thr protein kinase family.</text>
</comment>
<dbReference type="InterPro" id="IPR001478">
    <property type="entry name" value="PDZ"/>
</dbReference>
<accession>A0A6P8P6L3</accession>
<evidence type="ECO:0000256" key="8">
    <source>
        <dbReference type="ARBA" id="ARBA00022679"/>
    </source>
</evidence>
<evidence type="ECO:0000256" key="6">
    <source>
        <dbReference type="ARBA" id="ARBA00022527"/>
    </source>
</evidence>
<feature type="compositionally biased region" description="Basic and acidic residues" evidence="16">
    <location>
        <begin position="1467"/>
        <end position="1480"/>
    </location>
</feature>
<feature type="compositionally biased region" description="Polar residues" evidence="16">
    <location>
        <begin position="1407"/>
        <end position="1438"/>
    </location>
</feature>
<feature type="compositionally biased region" description="Low complexity" evidence="16">
    <location>
        <begin position="147"/>
        <end position="166"/>
    </location>
</feature>
<feature type="region of interest" description="Disordered" evidence="16">
    <location>
        <begin position="712"/>
        <end position="780"/>
    </location>
</feature>
<reference evidence="21" key="1">
    <citation type="submission" date="2025-08" db="UniProtKB">
        <authorList>
            <consortium name="RefSeq"/>
        </authorList>
    </citation>
    <scope>IDENTIFICATION</scope>
</reference>
<dbReference type="Gene3D" id="2.30.42.10">
    <property type="match status" value="1"/>
</dbReference>
<feature type="region of interest" description="Disordered" evidence="16">
    <location>
        <begin position="915"/>
        <end position="951"/>
    </location>
</feature>
<feature type="compositionally biased region" description="Basic residues" evidence="16">
    <location>
        <begin position="1079"/>
        <end position="1088"/>
    </location>
</feature>
<feature type="compositionally biased region" description="Low complexity" evidence="16">
    <location>
        <begin position="1136"/>
        <end position="1160"/>
    </location>
</feature>
<dbReference type="InterPro" id="IPR037711">
    <property type="entry name" value="MAST"/>
</dbReference>
<dbReference type="CDD" id="cd05609">
    <property type="entry name" value="STKc_MAST"/>
    <property type="match status" value="1"/>
</dbReference>
<dbReference type="EC" id="2.7.11.1" evidence="4"/>
<dbReference type="SUPFAM" id="SSF140482">
    <property type="entry name" value="MAST3 pre-PK domain-like"/>
    <property type="match status" value="1"/>
</dbReference>
<keyword evidence="9" id="KW-0479">Metal-binding</keyword>
<keyword evidence="12" id="KW-0067">ATP-binding</keyword>
<comment type="subcellular location">
    <subcellularLocation>
        <location evidence="2">Cytoplasm</location>
    </subcellularLocation>
</comment>
<dbReference type="CDD" id="cd23073">
    <property type="entry name" value="PDZ_MAST1"/>
    <property type="match status" value="1"/>
</dbReference>
<feature type="compositionally biased region" description="Basic residues" evidence="16">
    <location>
        <begin position="1055"/>
        <end position="1068"/>
    </location>
</feature>
<dbReference type="SMART" id="SM00220">
    <property type="entry name" value="S_TKc"/>
    <property type="match status" value="1"/>
</dbReference>
<dbReference type="InterPro" id="IPR036034">
    <property type="entry name" value="PDZ_sf"/>
</dbReference>
<feature type="compositionally biased region" description="Polar residues" evidence="16">
    <location>
        <begin position="1451"/>
        <end position="1461"/>
    </location>
</feature>
<feature type="domain" description="Protein kinase" evidence="17">
    <location>
        <begin position="368"/>
        <end position="641"/>
    </location>
</feature>
<dbReference type="GO" id="GO:0000287">
    <property type="term" value="F:magnesium ion binding"/>
    <property type="evidence" value="ECO:0007669"/>
    <property type="project" value="InterPro"/>
</dbReference>
<dbReference type="InterPro" id="IPR023142">
    <property type="entry name" value="MAST_pre-PK_dom_sf"/>
</dbReference>
<dbReference type="Gene3D" id="1.20.1480.20">
    <property type="entry name" value="MAST3 pre-PK domain-like"/>
    <property type="match status" value="1"/>
</dbReference>
<feature type="compositionally biased region" description="Low complexity" evidence="16">
    <location>
        <begin position="917"/>
        <end position="947"/>
    </location>
</feature>
<evidence type="ECO:0000256" key="12">
    <source>
        <dbReference type="ARBA" id="ARBA00022840"/>
    </source>
</evidence>
<dbReference type="GO" id="GO:0005524">
    <property type="term" value="F:ATP binding"/>
    <property type="evidence" value="ECO:0007669"/>
    <property type="project" value="UniProtKB-KW"/>
</dbReference>
<dbReference type="PANTHER" id="PTHR24356">
    <property type="entry name" value="SERINE/THREONINE-PROTEIN KINASE"/>
    <property type="match status" value="1"/>
</dbReference>
<dbReference type="InParanoid" id="A0A6P8P6L3"/>
<evidence type="ECO:0000256" key="3">
    <source>
        <dbReference type="ARBA" id="ARBA00009903"/>
    </source>
</evidence>
<feature type="region of interest" description="Disordered" evidence="16">
    <location>
        <begin position="1053"/>
        <end position="1171"/>
    </location>
</feature>
<evidence type="ECO:0000259" key="18">
    <source>
        <dbReference type="PROSITE" id="PS50106"/>
    </source>
</evidence>
<feature type="region of interest" description="Disordered" evidence="16">
    <location>
        <begin position="135"/>
        <end position="167"/>
    </location>
</feature>
<evidence type="ECO:0000256" key="10">
    <source>
        <dbReference type="ARBA" id="ARBA00022741"/>
    </source>
</evidence>
<dbReference type="FunFam" id="1.20.1480.20:FF:000001">
    <property type="entry name" value="microtubule-associated serine/threonine-protein kinase 4 isoform X1"/>
    <property type="match status" value="1"/>
</dbReference>
<dbReference type="FunCoup" id="A0A6P8P6L3">
    <property type="interactions" value="191"/>
</dbReference>
<dbReference type="GO" id="GO:0035556">
    <property type="term" value="P:intracellular signal transduction"/>
    <property type="evidence" value="ECO:0007669"/>
    <property type="project" value="TreeGrafter"/>
</dbReference>
<protein>
    <recommendedName>
        <fullName evidence="4">non-specific serine/threonine protein kinase</fullName>
        <ecNumber evidence="4">2.7.11.1</ecNumber>
    </recommendedName>
</protein>
<dbReference type="GO" id="GO:0007010">
    <property type="term" value="P:cytoskeleton organization"/>
    <property type="evidence" value="ECO:0007669"/>
    <property type="project" value="TreeGrafter"/>
</dbReference>
<keyword evidence="20" id="KW-1185">Reference proteome</keyword>
<evidence type="ECO:0000256" key="14">
    <source>
        <dbReference type="ARBA" id="ARBA00047899"/>
    </source>
</evidence>
<dbReference type="InterPro" id="IPR015022">
    <property type="entry name" value="MAST_pre-PK_dom"/>
</dbReference>
<feature type="compositionally biased region" description="Polar residues" evidence="16">
    <location>
        <begin position="90"/>
        <end position="100"/>
    </location>
</feature>
<dbReference type="PROSITE" id="PS50011">
    <property type="entry name" value="PROTEIN_KINASE_DOM"/>
    <property type="match status" value="1"/>
</dbReference>
<comment type="cofactor">
    <cofactor evidence="1">
        <name>Mg(2+)</name>
        <dbReference type="ChEBI" id="CHEBI:18420"/>
    </cofactor>
</comment>
<dbReference type="PROSITE" id="PS50106">
    <property type="entry name" value="PDZ"/>
    <property type="match status" value="1"/>
</dbReference>
<feature type="region of interest" description="Disordered" evidence="16">
    <location>
        <begin position="1578"/>
        <end position="1740"/>
    </location>
</feature>
<evidence type="ECO:0000313" key="20">
    <source>
        <dbReference type="Proteomes" id="UP000515159"/>
    </source>
</evidence>
<dbReference type="Pfam" id="PF00595">
    <property type="entry name" value="PDZ"/>
    <property type="match status" value="1"/>
</dbReference>
<evidence type="ECO:0000256" key="4">
    <source>
        <dbReference type="ARBA" id="ARBA00012513"/>
    </source>
</evidence>
<keyword evidence="10" id="KW-0547">Nucleotide-binding</keyword>
<evidence type="ECO:0000256" key="7">
    <source>
        <dbReference type="ARBA" id="ARBA00022553"/>
    </source>
</evidence>
<feature type="region of interest" description="Disordered" evidence="16">
    <location>
        <begin position="1337"/>
        <end position="1480"/>
    </location>
</feature>
<feature type="compositionally biased region" description="Low complexity" evidence="16">
    <location>
        <begin position="101"/>
        <end position="110"/>
    </location>
</feature>
<evidence type="ECO:0000259" key="19">
    <source>
        <dbReference type="PROSITE" id="PS51285"/>
    </source>
</evidence>
<organism evidence="20 21">
    <name type="scientific">Geotrypetes seraphini</name>
    <name type="common">Gaboon caecilian</name>
    <name type="synonym">Caecilia seraphini</name>
    <dbReference type="NCBI Taxonomy" id="260995"/>
    <lineage>
        <taxon>Eukaryota</taxon>
        <taxon>Metazoa</taxon>
        <taxon>Chordata</taxon>
        <taxon>Craniata</taxon>
        <taxon>Vertebrata</taxon>
        <taxon>Euteleostomi</taxon>
        <taxon>Amphibia</taxon>
        <taxon>Gymnophiona</taxon>
        <taxon>Geotrypetes</taxon>
    </lineage>
</organism>
<keyword evidence="13" id="KW-0460">Magnesium</keyword>
<dbReference type="FunFam" id="3.30.200.20:FF:001045">
    <property type="entry name" value="Microtubule-associated serine/threonine kinase 1a"/>
    <property type="match status" value="1"/>
</dbReference>
<dbReference type="Proteomes" id="UP000515159">
    <property type="component" value="Chromosome 16"/>
</dbReference>
<sequence>MDDSGIIRRRRIQKDLPLPRKSSGCRTSNRKSLILTSTSPTLPRPHSPLPGHIGSSPLDSPRNFSPSAPAHFSFASSRRADGRRWSLASLPSSGYGTNTPSSTVSSSCSSQERLHQLPFQPTMDELHFLSKHFGSSESITDDDGGRRSPAVRPRSRSLSPGRSPSSYDNEIVMMNHVYKERFPKATAQMEEKLRDFVDTFAPESVLPLADGVLSFIHHQVIELARDCLAKSHEGLITSVYFLELQENLEKLLQDAFERSESLEVAFVTQLMKKLLIIISRPARLLECLEFNPEEFYHLLEAAEDHAKEGHLLKSDIPRYILRQLGLTRDPFPDVLYVEEQDSGGSNTPETEDFSQDRAAKKPPGEGDFDTIKLISNGAYGAVYLVRHKETRQRFAMKKVNKQNLILRNQIQQAFVERDILTFAENPFVVSMFCSFETKRHLCMVMEYVEGGDCATLLKNIGALPVELAQMYFAETVLALEYLHNYGIVHRDLKPDNLLITSMGHIKLTDFGLSKMGLMSLTTNLYEGHIEKDAREFLDKQVCGTPEYIAPEVILRQGYGKPVDWWAMGIILYEFLVGCVPFFGDTPEELFGQVISDEILWPSGEEALPADAQHLISCLLQTNPLLRLGTGGAYEVKAHSFFKDLNWNSVLRQKAEFIPHLESEEDTSYFDTRSDRYHHINSYDEDDTNEDEPVEIRHFSSCSPRFSKVYSSMEHLSQHEPRAATVTKREQNNRNREEKARKRESLGSFSMREKSWRSSSPELKRFSASESSYTESDSSPPLAARRRFSALMDANRFATPLEDTVENRSGTKNVTDSGVSTGPHPPEPKISKDQEALEVAEGSTDTERGGTVETQPTRESDAATPRATNDLVLRRVRHQQQLSGDTAEKRAPRAGGKVIKSASTTALSVIIPAVEQHSSSPLASPMSPRSLSSNPSSRDSSPSRDYSPAVTSLRSPITIQRSGKKYGFTLRAIRVYMGDSDIYSVHHIIWHVEEGGPAHESGLCAGDLITHVNGEPVHGLVHTEVVELILKSGNKVMVTTTPFENTSIKIGPARKSSYKSKMARRSKRSMSKEGQESSKKRSSLFRKITKQSNLLHTSRSLSSLNRSLSSSDSLPGSPTHSLNARSPTKSYRSTPDSAYLGASSQSSSPASSTPNSPATPSHHIRPSTLHGLSPKLHRQYRSARCKSAGNIPLSPLAHTPSPTQLSPPPLPGHTVGSSNTTQSFPVKLHSSPPVVRPRPKSAEPPRSPLLKRVQSAEKLSSPLTSEKKVAMRKHSLEVTHSDYRKDFHGELGLQSLVESDGETLAPSDAGTVKQVAMRRMGRQESALNLGNETLLTCQGDEKVERSQITPDDKKKVTEGSNSEDKLTDTSKTSKTSNQVCPSPKAEDPKMPESRAPPQDPHMKGNGGQPNVCQESTPITHLQPTRTSLECASSRTSDAQAMTDFMPSRPTPAGTSKSETVSIGCNPKTPERVQSEDMGKTHQEVQVEEAFLGPRCQPKVLSPVQELDVARRGEGTQEAPSISPSPSSHLLAGETRGVMAPERSPVLHELELLKPKDIHRRTTREVWTDQICSSAKDQDLVPGQASLKPVQAALDSTQPKRPNTLSPDCIKKQQEGGHKERWLLEVVEEHTTVTSSATKDKPTSLKPSAASHREPASFTSPKESLPKSGLDPLNKNAAEMEKTTLTAPGQKPKDSLKSLEVTTKGPVALAPVAGPITTSAAAKGAVAKDAARAQNERKRATH</sequence>
<evidence type="ECO:0000256" key="11">
    <source>
        <dbReference type="ARBA" id="ARBA00022777"/>
    </source>
</evidence>
<comment type="catalytic activity">
    <reaction evidence="14">
        <text>L-threonyl-[protein] + ATP = O-phospho-L-threonyl-[protein] + ADP + H(+)</text>
        <dbReference type="Rhea" id="RHEA:46608"/>
        <dbReference type="Rhea" id="RHEA-COMP:11060"/>
        <dbReference type="Rhea" id="RHEA-COMP:11605"/>
        <dbReference type="ChEBI" id="CHEBI:15378"/>
        <dbReference type="ChEBI" id="CHEBI:30013"/>
        <dbReference type="ChEBI" id="CHEBI:30616"/>
        <dbReference type="ChEBI" id="CHEBI:61977"/>
        <dbReference type="ChEBI" id="CHEBI:456216"/>
        <dbReference type="EC" id="2.7.11.1"/>
    </reaction>
</comment>
<dbReference type="InterPro" id="IPR050236">
    <property type="entry name" value="Ser_Thr_kinase_AGC"/>
</dbReference>
<feature type="compositionally biased region" description="Basic and acidic residues" evidence="16">
    <location>
        <begin position="354"/>
        <end position="364"/>
    </location>
</feature>
<dbReference type="KEGG" id="gsh:117349817"/>
<feature type="compositionally biased region" description="Basic and acidic residues" evidence="16">
    <location>
        <begin position="1338"/>
        <end position="1367"/>
    </location>
</feature>
<dbReference type="RefSeq" id="XP_033779304.1">
    <property type="nucleotide sequence ID" value="XM_033923413.1"/>
</dbReference>
<feature type="compositionally biased region" description="Low complexity" evidence="16">
    <location>
        <begin position="767"/>
        <end position="778"/>
    </location>
</feature>
<dbReference type="SMART" id="SM00228">
    <property type="entry name" value="PDZ"/>
    <property type="match status" value="1"/>
</dbReference>
<feature type="region of interest" description="Disordered" evidence="16">
    <location>
        <begin position="90"/>
        <end position="113"/>
    </location>
</feature>
<feature type="compositionally biased region" description="Basic and acidic residues" evidence="16">
    <location>
        <begin position="1727"/>
        <end position="1740"/>
    </location>
</feature>
<dbReference type="CTD" id="22983"/>
<dbReference type="InterPro" id="IPR000961">
    <property type="entry name" value="AGC-kinase_C"/>
</dbReference>
<dbReference type="InterPro" id="IPR000719">
    <property type="entry name" value="Prot_kinase_dom"/>
</dbReference>
<feature type="region of interest" description="Disordered" evidence="16">
    <location>
        <begin position="338"/>
        <end position="365"/>
    </location>
</feature>
<dbReference type="PANTHER" id="PTHR24356:SF150">
    <property type="entry name" value="MICROTUBULE-ASSOCIATED SERINE_THREONINE-PROTEIN KINASE 1"/>
    <property type="match status" value="1"/>
</dbReference>
<evidence type="ECO:0000313" key="21">
    <source>
        <dbReference type="RefSeq" id="XP_033779304.1"/>
    </source>
</evidence>
<dbReference type="GO" id="GO:0005737">
    <property type="term" value="C:cytoplasm"/>
    <property type="evidence" value="ECO:0007669"/>
    <property type="project" value="UniProtKB-SubCell"/>
</dbReference>
<keyword evidence="7" id="KW-0597">Phosphoprotein</keyword>
<dbReference type="GeneID" id="117349817"/>
<feature type="compositionally biased region" description="Polar residues" evidence="16">
    <location>
        <begin position="1592"/>
        <end position="1604"/>
    </location>
</feature>
<feature type="compositionally biased region" description="Polar residues" evidence="16">
    <location>
        <begin position="806"/>
        <end position="819"/>
    </location>
</feature>
<dbReference type="Pfam" id="PF00069">
    <property type="entry name" value="Pkinase"/>
    <property type="match status" value="1"/>
</dbReference>
<dbReference type="PROSITE" id="PS51285">
    <property type="entry name" value="AGC_KINASE_CTER"/>
    <property type="match status" value="1"/>
</dbReference>
<dbReference type="SUPFAM" id="SSF50156">
    <property type="entry name" value="PDZ domain-like"/>
    <property type="match status" value="1"/>
</dbReference>
<evidence type="ECO:0000259" key="17">
    <source>
        <dbReference type="PROSITE" id="PS50011"/>
    </source>
</evidence>
<dbReference type="InterPro" id="IPR008271">
    <property type="entry name" value="Ser/Thr_kinase_AS"/>
</dbReference>
<keyword evidence="8" id="KW-0808">Transferase</keyword>
<keyword evidence="5" id="KW-0963">Cytoplasm</keyword>
<dbReference type="FunFam" id="1.10.510.10:FF:000012">
    <property type="entry name" value="microtubule-associated serine/threonine-protein kinase 2 isoform X1"/>
    <property type="match status" value="1"/>
</dbReference>
<feature type="compositionally biased region" description="Basic and acidic residues" evidence="16">
    <location>
        <begin position="825"/>
        <end position="834"/>
    </location>
</feature>
<feature type="compositionally biased region" description="Basic and acidic residues" evidence="16">
    <location>
        <begin position="1069"/>
        <end position="1078"/>
    </location>
</feature>
<dbReference type="InterPro" id="IPR011009">
    <property type="entry name" value="Kinase-like_dom_sf"/>
</dbReference>
<proteinExistence type="inferred from homology"/>
<dbReference type="OrthoDB" id="10070999at2759"/>
<feature type="region of interest" description="Disordered" evidence="16">
    <location>
        <begin position="1"/>
        <end position="65"/>
    </location>
</feature>
<feature type="compositionally biased region" description="Basic and acidic residues" evidence="16">
    <location>
        <begin position="715"/>
        <end position="766"/>
    </location>
</feature>
<feature type="compositionally biased region" description="Basic and acidic residues" evidence="16">
    <location>
        <begin position="844"/>
        <end position="860"/>
    </location>
</feature>
<name>A0A6P8P6L3_GEOSA</name>
<evidence type="ECO:0000256" key="5">
    <source>
        <dbReference type="ARBA" id="ARBA00022490"/>
    </source>
</evidence>
<evidence type="ECO:0000256" key="1">
    <source>
        <dbReference type="ARBA" id="ARBA00001946"/>
    </source>
</evidence>
<feature type="compositionally biased region" description="Low complexity" evidence="16">
    <location>
        <begin position="1091"/>
        <end position="1120"/>
    </location>
</feature>
<dbReference type="Pfam" id="PF08926">
    <property type="entry name" value="DUF1908"/>
    <property type="match status" value="1"/>
</dbReference>
<dbReference type="Gene3D" id="3.30.200.20">
    <property type="entry name" value="Phosphorylase Kinase, domain 1"/>
    <property type="match status" value="1"/>
</dbReference>
<feature type="region of interest" description="Disordered" evidence="16">
    <location>
        <begin position="1509"/>
        <end position="1541"/>
    </location>
</feature>
<evidence type="ECO:0000256" key="13">
    <source>
        <dbReference type="ARBA" id="ARBA00022842"/>
    </source>
</evidence>
<feature type="domain" description="AGC-kinase C-terminal" evidence="19">
    <location>
        <begin position="642"/>
        <end position="710"/>
    </location>
</feature>
<feature type="region of interest" description="Disordered" evidence="16">
    <location>
        <begin position="1188"/>
        <end position="1271"/>
    </location>
</feature>
<dbReference type="GO" id="GO:0032502">
    <property type="term" value="P:developmental process"/>
    <property type="evidence" value="ECO:0007669"/>
    <property type="project" value="UniProtKB-ARBA"/>
</dbReference>
<evidence type="ECO:0000256" key="2">
    <source>
        <dbReference type="ARBA" id="ARBA00004496"/>
    </source>
</evidence>
<keyword evidence="6" id="KW-0723">Serine/threonine-protein kinase</keyword>
<feature type="compositionally biased region" description="Polar residues" evidence="16">
    <location>
        <begin position="24"/>
        <end position="41"/>
    </location>
</feature>
<keyword evidence="11 21" id="KW-0418">Kinase</keyword>
<comment type="catalytic activity">
    <reaction evidence="15">
        <text>L-seryl-[protein] + ATP = O-phospho-L-seryl-[protein] + ADP + H(+)</text>
        <dbReference type="Rhea" id="RHEA:17989"/>
        <dbReference type="Rhea" id="RHEA-COMP:9863"/>
        <dbReference type="Rhea" id="RHEA-COMP:11604"/>
        <dbReference type="ChEBI" id="CHEBI:15378"/>
        <dbReference type="ChEBI" id="CHEBI:29999"/>
        <dbReference type="ChEBI" id="CHEBI:30616"/>
        <dbReference type="ChEBI" id="CHEBI:83421"/>
        <dbReference type="ChEBI" id="CHEBI:456216"/>
        <dbReference type="EC" id="2.7.11.1"/>
    </reaction>
</comment>
<dbReference type="PROSITE" id="PS00108">
    <property type="entry name" value="PROTEIN_KINASE_ST"/>
    <property type="match status" value="1"/>
</dbReference>
<feature type="domain" description="PDZ" evidence="18">
    <location>
        <begin position="955"/>
        <end position="1043"/>
    </location>
</feature>
<feature type="compositionally biased region" description="Polar residues" evidence="16">
    <location>
        <begin position="1121"/>
        <end position="1135"/>
    </location>
</feature>
<gene>
    <name evidence="21" type="primary">MAST1</name>
</gene>
<feature type="compositionally biased region" description="Polar residues" evidence="16">
    <location>
        <begin position="1214"/>
        <end position="1223"/>
    </location>
</feature>
<dbReference type="FunFam" id="2.30.42.10:FF:000008">
    <property type="entry name" value="microtubule-associated serine/threonine-protein kinase 4 isoform X2"/>
    <property type="match status" value="1"/>
</dbReference>
<feature type="region of interest" description="Disordered" evidence="16">
    <location>
        <begin position="798"/>
        <end position="897"/>
    </location>
</feature>
<feature type="compositionally biased region" description="Basic and acidic residues" evidence="16">
    <location>
        <begin position="1607"/>
        <end position="1629"/>
    </location>
</feature>
<dbReference type="SUPFAM" id="SSF56112">
    <property type="entry name" value="Protein kinase-like (PK-like)"/>
    <property type="match status" value="1"/>
</dbReference>
<dbReference type="Gene3D" id="1.10.510.10">
    <property type="entry name" value="Transferase(Phosphotransferase) domain 1"/>
    <property type="match status" value="1"/>
</dbReference>
<evidence type="ECO:0000256" key="15">
    <source>
        <dbReference type="ARBA" id="ARBA00048679"/>
    </source>
</evidence>
<evidence type="ECO:0000256" key="9">
    <source>
        <dbReference type="ARBA" id="ARBA00022723"/>
    </source>
</evidence>
<dbReference type="GO" id="GO:0004674">
    <property type="term" value="F:protein serine/threonine kinase activity"/>
    <property type="evidence" value="ECO:0007669"/>
    <property type="project" value="UniProtKB-KW"/>
</dbReference>
<evidence type="ECO:0000256" key="16">
    <source>
        <dbReference type="SAM" id="MobiDB-lite"/>
    </source>
</evidence>